<proteinExistence type="predicted"/>
<evidence type="ECO:0000313" key="2">
    <source>
        <dbReference type="Proteomes" id="UP001319846"/>
    </source>
</evidence>
<dbReference type="Proteomes" id="UP001319846">
    <property type="component" value="Unassembled WGS sequence"/>
</dbReference>
<dbReference type="EMBL" id="JABYQT010000007">
    <property type="protein sequence ID" value="MBZ5488368.1"/>
    <property type="molecule type" value="Genomic_DNA"/>
</dbReference>
<reference evidence="1" key="1">
    <citation type="submission" date="2020-06" db="EMBL/GenBank/DDBJ databases">
        <title>Whole Genome Sequence of Halomonas aquamarina MB598.</title>
        <authorList>
            <person name="Pervaiz M."/>
            <person name="Fariq A."/>
            <person name="Yasmin A."/>
            <person name="Welch M."/>
        </authorList>
    </citation>
    <scope>NUCLEOTIDE SEQUENCE</scope>
    <source>
        <strain evidence="1">MB598</strain>
    </source>
</reference>
<name>A0ACC5VWX1_9GAMM</name>
<evidence type="ECO:0000313" key="1">
    <source>
        <dbReference type="EMBL" id="MBZ5488368.1"/>
    </source>
</evidence>
<accession>A0ACC5VWX1</accession>
<gene>
    <name evidence="1" type="ORF">HW452_12625</name>
</gene>
<organism evidence="1 2">
    <name type="scientific">Vreelandella aquamarina</name>
    <dbReference type="NCBI Taxonomy" id="77097"/>
    <lineage>
        <taxon>Bacteria</taxon>
        <taxon>Pseudomonadati</taxon>
        <taxon>Pseudomonadota</taxon>
        <taxon>Gammaproteobacteria</taxon>
        <taxon>Oceanospirillales</taxon>
        <taxon>Halomonadaceae</taxon>
        <taxon>Vreelandella</taxon>
    </lineage>
</organism>
<keyword evidence="2" id="KW-1185">Reference proteome</keyword>
<protein>
    <submittedName>
        <fullName evidence="1">AzlC family ABC transporter permease</fullName>
    </submittedName>
</protein>
<comment type="caution">
    <text evidence="1">The sequence shown here is derived from an EMBL/GenBank/DDBJ whole genome shotgun (WGS) entry which is preliminary data.</text>
</comment>
<sequence>MAQESGKATSSRPFIRALPSAMAIVPVSMLFGVLAHRADWSMLEVLVVSVLGFTGSGQFAVLPLAEANAGFLTMLIICASINSRYLPIALTTTTRLPRRWWVRICAAHLLGDEAYATEKDGDTTKDTLIIRLTIFLFWVSAAVLGALMGKLIPGEWLSTDIHLGFPASVVLIYLSVSQIKRRVAGGYRLLPLMVAACLLVVGAFHQWLGATFFWMPSVIMTAILLEQWKKHE</sequence>